<name>A0A2K9LSL0_9VIRU</name>
<dbReference type="GO" id="GO:0019028">
    <property type="term" value="C:viral capsid"/>
    <property type="evidence" value="ECO:0007669"/>
    <property type="project" value="UniProtKB-KW"/>
</dbReference>
<evidence type="ECO:0000256" key="1">
    <source>
        <dbReference type="ARBA" id="ARBA00004328"/>
    </source>
</evidence>
<evidence type="ECO:0000313" key="4">
    <source>
        <dbReference type="EMBL" id="AUM61879.1"/>
    </source>
</evidence>
<dbReference type="SUPFAM" id="SSF88650">
    <property type="entry name" value="Satellite viruses"/>
    <property type="match status" value="1"/>
</dbReference>
<proteinExistence type="predicted"/>
<evidence type="ECO:0000256" key="2">
    <source>
        <dbReference type="ARBA" id="ARBA00022561"/>
    </source>
</evidence>
<dbReference type="InterPro" id="IPR029053">
    <property type="entry name" value="Viral_coat"/>
</dbReference>
<dbReference type="InterPro" id="IPR037164">
    <property type="entry name" value="Satellite_virus_coat_sf"/>
</dbReference>
<keyword evidence="2" id="KW-0167">Capsid protein</keyword>
<dbReference type="EMBL" id="KY487906">
    <property type="protein sequence ID" value="AUM61879.1"/>
    <property type="molecule type" value="Genomic_DNA"/>
</dbReference>
<reference evidence="4" key="1">
    <citation type="submission" date="2017-01" db="EMBL/GenBank/DDBJ databases">
        <title>High-throughput sequencing uncovers low homogeneity in the biogeography of single-stranded DNA viruses.</title>
        <authorList>
            <person name="Pearson V.M."/>
            <person name="Rokyta D.R."/>
        </authorList>
    </citation>
    <scope>NUCLEOTIDE SEQUENCE</scope>
</reference>
<organism evidence="4">
    <name type="scientific">uncultured virus</name>
    <dbReference type="NCBI Taxonomy" id="340016"/>
    <lineage>
        <taxon>Viruses</taxon>
        <taxon>environmental samples</taxon>
    </lineage>
</organism>
<keyword evidence="3" id="KW-0946">Virion</keyword>
<sequence length="280" mass="31114">MSYALRTNRYGLSYWKPVNPLYSGGGGYATRRVPGFYRTPSRSVYTRRLRRGLYRGGRSANSVKGLLRKAAEQKYMDITIGADNGNITPNSGVIFGITENIVQNTSKSGRVGDKVTLTSLELRGRVDCTIASPNLQNDIGTVRLVVFKWYDDAAPTWADIFDVQDVDGAISGQFAPHLPFNHDKKVKRKVLFDKICTVSQALAVIWTGSGTQTGQYPNTNSRCLINNFIDLKRKGDRVRDVHFSADGASAVGHIYVAFCSEAPTNTMRLYLHVRTNYTDV</sequence>
<dbReference type="Gene3D" id="2.60.120.20">
    <property type="match status" value="1"/>
</dbReference>
<gene>
    <name evidence="4" type="primary">Cap</name>
</gene>
<protein>
    <submittedName>
        <fullName evidence="4">Putative capsid</fullName>
    </submittedName>
</protein>
<evidence type="ECO:0000256" key="3">
    <source>
        <dbReference type="ARBA" id="ARBA00022844"/>
    </source>
</evidence>
<dbReference type="GO" id="GO:0005198">
    <property type="term" value="F:structural molecule activity"/>
    <property type="evidence" value="ECO:0007669"/>
    <property type="project" value="InterPro"/>
</dbReference>
<accession>A0A2K9LSL0</accession>
<comment type="subcellular location">
    <subcellularLocation>
        <location evidence="1">Virion</location>
    </subcellularLocation>
</comment>